<organism evidence="8 9">
    <name type="scientific">Moelleriella libera RCEF 2490</name>
    <dbReference type="NCBI Taxonomy" id="1081109"/>
    <lineage>
        <taxon>Eukaryota</taxon>
        <taxon>Fungi</taxon>
        <taxon>Dikarya</taxon>
        <taxon>Ascomycota</taxon>
        <taxon>Pezizomycotina</taxon>
        <taxon>Sordariomycetes</taxon>
        <taxon>Hypocreomycetidae</taxon>
        <taxon>Hypocreales</taxon>
        <taxon>Clavicipitaceae</taxon>
        <taxon>Moelleriella</taxon>
    </lineage>
</organism>
<sequence>MEAKTHRGPPRRGQHSKRSESREVQISKALSKLLRHQAANAGVPLDQEGYAPLDRVEERDQLQWGPLKSLSPSLEEIKSVVTDNAKQRFTLKCIREQEPSDPSGYLVRANQGHSLQVDESALFTPLSRGEMAGTTVVHGTYFAFWDAIVTSGGLKPMSRGHIHCAPGENAVSGMRGDAELLVEIDVEKSIAEGGLAWWRSSNGVILTDGGPEGVLSTSFFKKVSGRSAGVGILWEDGEKKADLPPGLKMVVPSGKRTRR</sequence>
<dbReference type="AlphaFoldDB" id="A0A166URK3"/>
<dbReference type="Pfam" id="PF01885">
    <property type="entry name" value="PTS_2-RNA"/>
    <property type="match status" value="1"/>
</dbReference>
<evidence type="ECO:0000256" key="7">
    <source>
        <dbReference type="SAM" id="MobiDB-lite"/>
    </source>
</evidence>
<comment type="caution">
    <text evidence="8">The sequence shown here is derived from an EMBL/GenBank/DDBJ whole genome shotgun (WGS) entry which is preliminary data.</text>
</comment>
<evidence type="ECO:0000313" key="9">
    <source>
        <dbReference type="Proteomes" id="UP000078544"/>
    </source>
</evidence>
<comment type="similarity">
    <text evidence="2">Belongs to the KptA/TPT1 family.</text>
</comment>
<keyword evidence="4 8" id="KW-0808">Transferase</keyword>
<dbReference type="Proteomes" id="UP000078544">
    <property type="component" value="Unassembled WGS sequence"/>
</dbReference>
<dbReference type="PANTHER" id="PTHR12684:SF2">
    <property type="entry name" value="TRNA 2'-PHOSPHOTRANSFERASE 1"/>
    <property type="match status" value="1"/>
</dbReference>
<feature type="region of interest" description="Disordered" evidence="7">
    <location>
        <begin position="1"/>
        <end position="25"/>
    </location>
</feature>
<dbReference type="OrthoDB" id="419694at2759"/>
<gene>
    <name evidence="8" type="ORF">AAL_00337</name>
</gene>
<dbReference type="EC" id="2.7.1.160" evidence="3"/>
<dbReference type="Gene3D" id="3.20.170.30">
    <property type="match status" value="1"/>
</dbReference>
<keyword evidence="5" id="KW-0520">NAD</keyword>
<dbReference type="GO" id="GO:0006388">
    <property type="term" value="P:tRNA splicing, via endonucleolytic cleavage and ligation"/>
    <property type="evidence" value="ECO:0007669"/>
    <property type="project" value="TreeGrafter"/>
</dbReference>
<evidence type="ECO:0000256" key="3">
    <source>
        <dbReference type="ARBA" id="ARBA00012007"/>
    </source>
</evidence>
<reference evidence="8 9" key="1">
    <citation type="journal article" date="2016" name="Genome Biol. Evol.">
        <title>Divergent and convergent evolution of fungal pathogenicity.</title>
        <authorList>
            <person name="Shang Y."/>
            <person name="Xiao G."/>
            <person name="Zheng P."/>
            <person name="Cen K."/>
            <person name="Zhan S."/>
            <person name="Wang C."/>
        </authorList>
    </citation>
    <scope>NUCLEOTIDE SEQUENCE [LARGE SCALE GENOMIC DNA]</scope>
    <source>
        <strain evidence="8 9">RCEF 2490</strain>
    </source>
</reference>
<evidence type="ECO:0000313" key="8">
    <source>
        <dbReference type="EMBL" id="OAA32872.1"/>
    </source>
</evidence>
<dbReference type="InterPro" id="IPR042081">
    <property type="entry name" value="RNA_2'-PTrans_C"/>
</dbReference>
<evidence type="ECO:0000256" key="4">
    <source>
        <dbReference type="ARBA" id="ARBA00022679"/>
    </source>
</evidence>
<accession>A0A166URK3</accession>
<dbReference type="GO" id="GO:0000215">
    <property type="term" value="F:tRNA 2'-phosphotransferase activity"/>
    <property type="evidence" value="ECO:0007669"/>
    <property type="project" value="UniProtKB-EC"/>
</dbReference>
<protein>
    <recommendedName>
        <fullName evidence="3">2'-phosphotransferase</fullName>
        <ecNumber evidence="3">2.7.1.160</ecNumber>
    </recommendedName>
</protein>
<proteinExistence type="inferred from homology"/>
<evidence type="ECO:0000256" key="5">
    <source>
        <dbReference type="ARBA" id="ARBA00023027"/>
    </source>
</evidence>
<evidence type="ECO:0000256" key="1">
    <source>
        <dbReference type="ARBA" id="ARBA00003343"/>
    </source>
</evidence>
<dbReference type="Gene3D" id="1.10.10.970">
    <property type="entry name" value="RNA 2'-phosphotransferase, Tpt1/KptA family, N-terminal domain"/>
    <property type="match status" value="1"/>
</dbReference>
<dbReference type="STRING" id="1081109.A0A166URK3"/>
<evidence type="ECO:0000256" key="6">
    <source>
        <dbReference type="ARBA" id="ARBA00047949"/>
    </source>
</evidence>
<dbReference type="SUPFAM" id="SSF56399">
    <property type="entry name" value="ADP-ribosylation"/>
    <property type="match status" value="1"/>
</dbReference>
<dbReference type="PANTHER" id="PTHR12684">
    <property type="entry name" value="PUTATIVE PHOSPHOTRANSFERASE"/>
    <property type="match status" value="1"/>
</dbReference>
<name>A0A166URK3_9HYPO</name>
<dbReference type="EMBL" id="AZGY01000001">
    <property type="protein sequence ID" value="OAA32872.1"/>
    <property type="molecule type" value="Genomic_DNA"/>
</dbReference>
<feature type="compositionally biased region" description="Basic residues" evidence="7">
    <location>
        <begin position="1"/>
        <end position="16"/>
    </location>
</feature>
<dbReference type="InterPro" id="IPR002745">
    <property type="entry name" value="Ptrans_KptA/Tpt1"/>
</dbReference>
<keyword evidence="9" id="KW-1185">Reference proteome</keyword>
<evidence type="ECO:0000256" key="2">
    <source>
        <dbReference type="ARBA" id="ARBA00009836"/>
    </source>
</evidence>
<comment type="catalytic activity">
    <reaction evidence="6">
        <text>2'-phospho-[ligated tRNA] + NAD(+) = mature tRNA + ADP-alpha-D-ribose 1'',2''-cyclic phosphate + nicotinamide</text>
        <dbReference type="Rhea" id="RHEA:23324"/>
        <dbReference type="Rhea" id="RHEA-COMP:11106"/>
        <dbReference type="Rhea" id="RHEA-COMP:11107"/>
        <dbReference type="ChEBI" id="CHEBI:17154"/>
        <dbReference type="ChEBI" id="CHEBI:57540"/>
        <dbReference type="ChEBI" id="CHEBI:76596"/>
        <dbReference type="ChEBI" id="CHEBI:82883"/>
        <dbReference type="ChEBI" id="CHEBI:85027"/>
        <dbReference type="EC" id="2.7.1.160"/>
    </reaction>
</comment>
<dbReference type="InterPro" id="IPR042080">
    <property type="entry name" value="RNA_2'-PTrans_N"/>
</dbReference>
<comment type="function">
    <text evidence="1">Catalyzes the last step of tRNA splicing, the transfer of the splice junction 2'-phosphate from ligated tRNA to NAD to produce ADP-ribose 1''-2'' cyclic phosphate.</text>
</comment>